<dbReference type="Proteomes" id="UP000004699">
    <property type="component" value="Unassembled WGS sequence"/>
</dbReference>
<dbReference type="Gene3D" id="3.30.530.20">
    <property type="match status" value="1"/>
</dbReference>
<reference evidence="5" key="1">
    <citation type="journal article" date="2013" name="BMC Microbiol.">
        <title>Taxonomy and evolution of bacteriochlorophyll a-containing members of the OM60/NOR5 clade of marine gammaproteobacteria: description of Luminiphilus syltensis gen. nov., sp. nov., reclassification of Haliea rubra as Pseudohaliea rubra gen. nov., comb. nov., and emendation of Chromatocurvus halotolerans.</title>
        <authorList>
            <person name="Spring S."/>
            <person name="Riedel T."/>
            <person name="Sproer C."/>
            <person name="Yan S."/>
            <person name="Harder J."/>
            <person name="Fuchs B.M."/>
        </authorList>
    </citation>
    <scope>NUCLEOTIDE SEQUENCE [LARGE SCALE GENOMIC DNA]</scope>
    <source>
        <strain evidence="5">NOR51-B</strain>
    </source>
</reference>
<dbReference type="eggNOG" id="COG2867">
    <property type="taxonomic scope" value="Bacteria"/>
</dbReference>
<dbReference type="InterPro" id="IPR044996">
    <property type="entry name" value="COQ10-like"/>
</dbReference>
<dbReference type="OrthoDB" id="9804759at2"/>
<organism evidence="4 5">
    <name type="scientific">Luminiphilus syltensis NOR5-1B</name>
    <dbReference type="NCBI Taxonomy" id="565045"/>
    <lineage>
        <taxon>Bacteria</taxon>
        <taxon>Pseudomonadati</taxon>
        <taxon>Pseudomonadota</taxon>
        <taxon>Gammaproteobacteria</taxon>
        <taxon>Cellvibrionales</taxon>
        <taxon>Halieaceae</taxon>
        <taxon>Luminiphilus</taxon>
    </lineage>
</organism>
<name>B8KWU0_9GAMM</name>
<evidence type="ECO:0000256" key="2">
    <source>
        <dbReference type="ARBA" id="ARBA00022649"/>
    </source>
</evidence>
<evidence type="ECO:0000313" key="4">
    <source>
        <dbReference type="EMBL" id="EED34226.1"/>
    </source>
</evidence>
<dbReference type="Pfam" id="PF03364">
    <property type="entry name" value="Polyketide_cyc"/>
    <property type="match status" value="1"/>
</dbReference>
<dbReference type="STRING" id="565045.NOR51B_163"/>
<evidence type="ECO:0000313" key="5">
    <source>
        <dbReference type="Proteomes" id="UP000004699"/>
    </source>
</evidence>
<dbReference type="PANTHER" id="PTHR12901">
    <property type="entry name" value="SPERM PROTEIN HOMOLOG"/>
    <property type="match status" value="1"/>
</dbReference>
<dbReference type="CDD" id="cd07813">
    <property type="entry name" value="COQ10p_like"/>
    <property type="match status" value="1"/>
</dbReference>
<dbReference type="AlphaFoldDB" id="B8KWU0"/>
<evidence type="ECO:0000259" key="3">
    <source>
        <dbReference type="Pfam" id="PF03364"/>
    </source>
</evidence>
<keyword evidence="5" id="KW-1185">Reference proteome</keyword>
<protein>
    <submittedName>
        <fullName evidence="4">Cyclase/dehydrase</fullName>
    </submittedName>
</protein>
<dbReference type="PANTHER" id="PTHR12901:SF10">
    <property type="entry name" value="COENZYME Q-BINDING PROTEIN COQ10, MITOCHONDRIAL"/>
    <property type="match status" value="1"/>
</dbReference>
<proteinExistence type="inferred from homology"/>
<dbReference type="EMBL" id="DS999411">
    <property type="protein sequence ID" value="EED34226.1"/>
    <property type="molecule type" value="Genomic_DNA"/>
</dbReference>
<sequence>MTVIDRSALLPYSNRELFDLVADIESYPRFLSGCARAEILDTSGDTVTARLGLSRAGISHSFVTRNIMTPHDRIDLTLVDGPFERFAGQWVFKRLAENASKVVLTLDFQLRSGLIHAAAGKLFDRVALDLVDAVVRRAGQVYGKKLA</sequence>
<dbReference type="GO" id="GO:0048039">
    <property type="term" value="F:ubiquinone binding"/>
    <property type="evidence" value="ECO:0007669"/>
    <property type="project" value="InterPro"/>
</dbReference>
<evidence type="ECO:0000256" key="1">
    <source>
        <dbReference type="ARBA" id="ARBA00008918"/>
    </source>
</evidence>
<dbReference type="InterPro" id="IPR023393">
    <property type="entry name" value="START-like_dom_sf"/>
</dbReference>
<accession>B8KWU0</accession>
<dbReference type="HOGENOM" id="CLU_079653_3_1_6"/>
<dbReference type="GO" id="GO:0045333">
    <property type="term" value="P:cellular respiration"/>
    <property type="evidence" value="ECO:0007669"/>
    <property type="project" value="InterPro"/>
</dbReference>
<dbReference type="SUPFAM" id="SSF55961">
    <property type="entry name" value="Bet v1-like"/>
    <property type="match status" value="1"/>
</dbReference>
<dbReference type="RefSeq" id="WP_009018974.1">
    <property type="nucleotide sequence ID" value="NZ_DS999411.1"/>
</dbReference>
<dbReference type="InterPro" id="IPR005031">
    <property type="entry name" value="COQ10_START"/>
</dbReference>
<feature type="domain" description="Coenzyme Q-binding protein COQ10 START" evidence="3">
    <location>
        <begin position="11"/>
        <end position="134"/>
    </location>
</feature>
<gene>
    <name evidence="4" type="ORF">NOR51B_163</name>
</gene>
<comment type="similarity">
    <text evidence="1">Belongs to the ribosome association toxin RatA family.</text>
</comment>
<keyword evidence="2" id="KW-1277">Toxin-antitoxin system</keyword>